<feature type="domain" description="Glycerol-3-phosphate dehydrogenase NAD-dependent N-terminal" evidence="16">
    <location>
        <begin position="3"/>
        <end position="152"/>
    </location>
</feature>
<evidence type="ECO:0000259" key="17">
    <source>
        <dbReference type="Pfam" id="PF07479"/>
    </source>
</evidence>
<evidence type="ECO:0000256" key="1">
    <source>
        <dbReference type="ARBA" id="ARBA00011009"/>
    </source>
</evidence>
<feature type="binding site" evidence="10">
    <location>
        <position position="31"/>
    </location>
    <ligand>
        <name>NADPH</name>
        <dbReference type="ChEBI" id="CHEBI:57783"/>
    </ligand>
</feature>
<dbReference type="GO" id="GO:0008654">
    <property type="term" value="P:phospholipid biosynthetic process"/>
    <property type="evidence" value="ECO:0007669"/>
    <property type="project" value="UniProtKB-KW"/>
</dbReference>
<feature type="binding site" evidence="10">
    <location>
        <position position="133"/>
    </location>
    <ligand>
        <name>NADPH</name>
        <dbReference type="ChEBI" id="CHEBI:57783"/>
    </ligand>
</feature>
<evidence type="ECO:0000256" key="13">
    <source>
        <dbReference type="PIRSR" id="PIRSR000114-3"/>
    </source>
</evidence>
<dbReference type="GO" id="GO:0005975">
    <property type="term" value="P:carbohydrate metabolic process"/>
    <property type="evidence" value="ECO:0007669"/>
    <property type="project" value="InterPro"/>
</dbReference>
<feature type="binding site" evidence="10">
    <location>
        <position position="274"/>
    </location>
    <ligand>
        <name>NADPH</name>
        <dbReference type="ChEBI" id="CHEBI:57783"/>
    </ligand>
</feature>
<evidence type="ECO:0000256" key="11">
    <source>
        <dbReference type="PIRSR" id="PIRSR000114-1"/>
    </source>
</evidence>
<dbReference type="Pfam" id="PF07479">
    <property type="entry name" value="NAD_Gly3P_dh_C"/>
    <property type="match status" value="1"/>
</dbReference>
<keyword evidence="10" id="KW-0963">Cytoplasm</keyword>
<evidence type="ECO:0000256" key="7">
    <source>
        <dbReference type="ARBA" id="ARBA00023098"/>
    </source>
</evidence>
<dbReference type="Proteomes" id="UP000266693">
    <property type="component" value="Unassembled WGS sequence"/>
</dbReference>
<evidence type="ECO:0000256" key="8">
    <source>
        <dbReference type="ARBA" id="ARBA00023209"/>
    </source>
</evidence>
<dbReference type="GO" id="GO:0141153">
    <property type="term" value="F:glycerol-3-phosphate dehydrogenase (NADP+) activity"/>
    <property type="evidence" value="ECO:0007669"/>
    <property type="project" value="RHEA"/>
</dbReference>
<dbReference type="NCBIfam" id="NF000940">
    <property type="entry name" value="PRK00094.1-2"/>
    <property type="match status" value="1"/>
</dbReference>
<dbReference type="PIRSF" id="PIRSF000114">
    <property type="entry name" value="Glycerol-3-P_dh"/>
    <property type="match status" value="1"/>
</dbReference>
<keyword evidence="4 10" id="KW-0521">NADP</keyword>
<dbReference type="InterPro" id="IPR008927">
    <property type="entry name" value="6-PGluconate_DH-like_C_sf"/>
</dbReference>
<evidence type="ECO:0000256" key="6">
    <source>
        <dbReference type="ARBA" id="ARBA00023027"/>
    </source>
</evidence>
<keyword evidence="5 10" id="KW-0560">Oxidoreductase</keyword>
<comment type="function">
    <text evidence="10">Catalyzes the reduction of the glycolytic intermediate dihydroxyacetone phosphate (DHAP) to sn-glycerol 3-phosphate (G3P), the key precursor for phospholipid synthesis.</text>
</comment>
<dbReference type="GO" id="GO:0051287">
    <property type="term" value="F:NAD binding"/>
    <property type="evidence" value="ECO:0007669"/>
    <property type="project" value="InterPro"/>
</dbReference>
<dbReference type="EMBL" id="QWLV01000001">
    <property type="protein sequence ID" value="RHW18686.1"/>
    <property type="molecule type" value="Genomic_DNA"/>
</dbReference>
<feature type="binding site" evidence="12">
    <location>
        <position position="101"/>
    </location>
    <ligand>
        <name>substrate</name>
    </ligand>
</feature>
<keyword evidence="8 10" id="KW-0594">Phospholipid biosynthesis</keyword>
<dbReference type="PROSITE" id="PS00957">
    <property type="entry name" value="NAD_G3PDH"/>
    <property type="match status" value="1"/>
</dbReference>
<dbReference type="Gene3D" id="1.10.1040.10">
    <property type="entry name" value="N-(1-d-carboxylethyl)-l-norvaline Dehydrogenase, domain 2"/>
    <property type="match status" value="1"/>
</dbReference>
<keyword evidence="19" id="KW-1185">Reference proteome</keyword>
<gene>
    <name evidence="10" type="primary">gpsA</name>
    <name evidence="18" type="ORF">D1610_00505</name>
</gene>
<dbReference type="GO" id="GO:0005829">
    <property type="term" value="C:cytosol"/>
    <property type="evidence" value="ECO:0007669"/>
    <property type="project" value="TreeGrafter"/>
</dbReference>
<evidence type="ECO:0000259" key="16">
    <source>
        <dbReference type="Pfam" id="PF01210"/>
    </source>
</evidence>
<proteinExistence type="inferred from homology"/>
<dbReference type="HAMAP" id="MF_00394">
    <property type="entry name" value="NAD_Glyc3P_dehydrog"/>
    <property type="match status" value="1"/>
</dbReference>
<dbReference type="Pfam" id="PF01210">
    <property type="entry name" value="NAD_Gly3P_dh_N"/>
    <property type="match status" value="1"/>
</dbReference>
<evidence type="ECO:0000256" key="2">
    <source>
        <dbReference type="ARBA" id="ARBA00022516"/>
    </source>
</evidence>
<dbReference type="OrthoDB" id="9812273at2"/>
<feature type="binding site" evidence="10">
    <location>
        <position position="129"/>
    </location>
    <ligand>
        <name>sn-glycerol 3-phosphate</name>
        <dbReference type="ChEBI" id="CHEBI:57597"/>
    </ligand>
</feature>
<feature type="binding site" evidence="10">
    <location>
        <position position="11"/>
    </location>
    <ligand>
        <name>NADPH</name>
        <dbReference type="ChEBI" id="CHEBI:57783"/>
    </ligand>
</feature>
<evidence type="ECO:0000313" key="19">
    <source>
        <dbReference type="Proteomes" id="UP000266693"/>
    </source>
</evidence>
<keyword evidence="2 10" id="KW-0444">Lipid biosynthesis</keyword>
<keyword evidence="9 10" id="KW-1208">Phospholipid metabolism</keyword>
<dbReference type="UniPathway" id="UPA00940"/>
<dbReference type="InterPro" id="IPR013328">
    <property type="entry name" value="6PGD_dom2"/>
</dbReference>
<feature type="binding site" evidence="10">
    <location>
        <position position="247"/>
    </location>
    <ligand>
        <name>sn-glycerol 3-phosphate</name>
        <dbReference type="ChEBI" id="CHEBI:57597"/>
    </ligand>
</feature>
<comment type="catalytic activity">
    <reaction evidence="10">
        <text>sn-glycerol 3-phosphate + NAD(+) = dihydroxyacetone phosphate + NADH + H(+)</text>
        <dbReference type="Rhea" id="RHEA:11092"/>
        <dbReference type="ChEBI" id="CHEBI:15378"/>
        <dbReference type="ChEBI" id="CHEBI:57540"/>
        <dbReference type="ChEBI" id="CHEBI:57597"/>
        <dbReference type="ChEBI" id="CHEBI:57642"/>
        <dbReference type="ChEBI" id="CHEBI:57945"/>
        <dbReference type="EC" id="1.1.1.94"/>
    </reaction>
</comment>
<feature type="binding site" evidence="10">
    <location>
        <position position="249"/>
    </location>
    <ligand>
        <name>sn-glycerol 3-phosphate</name>
        <dbReference type="ChEBI" id="CHEBI:57597"/>
    </ligand>
</feature>
<feature type="active site" description="Proton acceptor" evidence="10 11">
    <location>
        <position position="184"/>
    </location>
</feature>
<dbReference type="SUPFAM" id="SSF48179">
    <property type="entry name" value="6-phosphogluconate dehydrogenase C-terminal domain-like"/>
    <property type="match status" value="1"/>
</dbReference>
<dbReference type="PANTHER" id="PTHR11728">
    <property type="entry name" value="GLYCEROL-3-PHOSPHATE DEHYDROGENASE"/>
    <property type="match status" value="1"/>
</dbReference>
<keyword evidence="3 10" id="KW-0547">Nucleotide-binding</keyword>
<feature type="binding site" evidence="13">
    <location>
        <position position="248"/>
    </location>
    <ligand>
        <name>NAD(+)</name>
        <dbReference type="ChEBI" id="CHEBI:57540"/>
    </ligand>
</feature>
<reference evidence="18 19" key="1">
    <citation type="submission" date="2018-08" db="EMBL/GenBank/DDBJ databases">
        <title>The multiple taxonomic identification of Sphingomonas gilva.</title>
        <authorList>
            <person name="Zhu D."/>
            <person name="Zheng S."/>
        </authorList>
    </citation>
    <scope>NUCLEOTIDE SEQUENCE [LARGE SCALE GENOMIC DNA]</scope>
    <source>
        <strain evidence="18 19">ZDH117</strain>
    </source>
</reference>
<dbReference type="PRINTS" id="PR00077">
    <property type="entry name" value="GPDHDRGNASE"/>
</dbReference>
<comment type="pathway">
    <text evidence="10">Membrane lipid metabolism; glycerophospholipid metabolism.</text>
</comment>
<dbReference type="InterPro" id="IPR036291">
    <property type="entry name" value="NAD(P)-bd_dom_sf"/>
</dbReference>
<evidence type="ECO:0000256" key="5">
    <source>
        <dbReference type="ARBA" id="ARBA00023002"/>
    </source>
</evidence>
<feature type="binding site" evidence="10">
    <location>
        <position position="131"/>
    </location>
    <ligand>
        <name>sn-glycerol 3-phosphate</name>
        <dbReference type="ChEBI" id="CHEBI:57597"/>
    </ligand>
</feature>
<dbReference type="EC" id="1.1.1.94" evidence="10"/>
<comment type="subcellular location">
    <subcellularLocation>
        <location evidence="10">Cytoplasm</location>
    </subcellularLocation>
</comment>
<comment type="caution">
    <text evidence="18">The sequence shown here is derived from an EMBL/GenBank/DDBJ whole genome shotgun (WGS) entry which is preliminary data.</text>
</comment>
<evidence type="ECO:0000256" key="14">
    <source>
        <dbReference type="RuleBase" id="RU000437"/>
    </source>
</evidence>
<dbReference type="RefSeq" id="WP_118862193.1">
    <property type="nucleotide sequence ID" value="NZ_QWLV01000001.1"/>
</dbReference>
<evidence type="ECO:0000256" key="3">
    <source>
        <dbReference type="ARBA" id="ARBA00022741"/>
    </source>
</evidence>
<feature type="binding site" evidence="10">
    <location>
        <position position="248"/>
    </location>
    <ligand>
        <name>sn-glycerol 3-phosphate</name>
        <dbReference type="ChEBI" id="CHEBI:57597"/>
    </ligand>
</feature>
<feature type="binding site" evidence="10">
    <location>
        <position position="101"/>
    </location>
    <ligand>
        <name>NADPH</name>
        <dbReference type="ChEBI" id="CHEBI:57783"/>
    </ligand>
</feature>
<keyword evidence="7 10" id="KW-0443">Lipid metabolism</keyword>
<evidence type="ECO:0000256" key="10">
    <source>
        <dbReference type="HAMAP-Rule" id="MF_00394"/>
    </source>
</evidence>
<dbReference type="InterPro" id="IPR006168">
    <property type="entry name" value="G3P_DH_NAD-dep"/>
</dbReference>
<dbReference type="AlphaFoldDB" id="A0A396RRN1"/>
<comment type="caution">
    <text evidence="10">Lacks conserved residue(s) required for the propagation of feature annotation.</text>
</comment>
<feature type="domain" description="Glycerol-3-phosphate dehydrogenase NAD-dependent C-terminal" evidence="17">
    <location>
        <begin position="173"/>
        <end position="305"/>
    </location>
</feature>
<dbReference type="GO" id="GO:0046167">
    <property type="term" value="P:glycerol-3-phosphate biosynthetic process"/>
    <property type="evidence" value="ECO:0007669"/>
    <property type="project" value="UniProtKB-UniRule"/>
</dbReference>
<evidence type="ECO:0000313" key="18">
    <source>
        <dbReference type="EMBL" id="RHW18686.1"/>
    </source>
</evidence>
<dbReference type="InterPro" id="IPR011128">
    <property type="entry name" value="G3P_DH_NAD-dep_N"/>
</dbReference>
<dbReference type="SUPFAM" id="SSF51735">
    <property type="entry name" value="NAD(P)-binding Rossmann-fold domains"/>
    <property type="match status" value="1"/>
</dbReference>
<dbReference type="GO" id="GO:0046168">
    <property type="term" value="P:glycerol-3-phosphate catabolic process"/>
    <property type="evidence" value="ECO:0007669"/>
    <property type="project" value="InterPro"/>
</dbReference>
<dbReference type="GO" id="GO:0141152">
    <property type="term" value="F:glycerol-3-phosphate dehydrogenase (NAD+) activity"/>
    <property type="evidence" value="ECO:0007669"/>
    <property type="project" value="RHEA"/>
</dbReference>
<dbReference type="GO" id="GO:0006650">
    <property type="term" value="P:glycerophospholipid metabolic process"/>
    <property type="evidence" value="ECO:0007669"/>
    <property type="project" value="UniProtKB-UniRule"/>
</dbReference>
<name>A0A396RRN1_9SPHN</name>
<feature type="binding site" evidence="13">
    <location>
        <position position="133"/>
    </location>
    <ligand>
        <name>NAD(+)</name>
        <dbReference type="ChEBI" id="CHEBI:57540"/>
    </ligand>
</feature>
<evidence type="ECO:0000256" key="12">
    <source>
        <dbReference type="PIRSR" id="PIRSR000114-2"/>
    </source>
</evidence>
<keyword evidence="6 10" id="KW-0520">NAD</keyword>
<feature type="binding site" evidence="10">
    <location>
        <position position="272"/>
    </location>
    <ligand>
        <name>NADPH</name>
        <dbReference type="ChEBI" id="CHEBI:57783"/>
    </ligand>
</feature>
<evidence type="ECO:0000256" key="15">
    <source>
        <dbReference type="RuleBase" id="RU000439"/>
    </source>
</evidence>
<protein>
    <recommendedName>
        <fullName evidence="10">Glycerol-3-phosphate dehydrogenase [NAD(P)+]</fullName>
        <ecNumber evidence="10">1.1.1.94</ecNumber>
    </recommendedName>
    <alternativeName>
        <fullName evidence="10">NAD(P)(+)-dependent glycerol-3-phosphate dehydrogenase</fullName>
    </alternativeName>
    <alternativeName>
        <fullName evidence="10">NAD(P)H-dependent dihydroxyacetone-phosphate reductase</fullName>
    </alternativeName>
</protein>
<dbReference type="NCBIfam" id="NF000942">
    <property type="entry name" value="PRK00094.1-4"/>
    <property type="match status" value="1"/>
</dbReference>
<dbReference type="InterPro" id="IPR006109">
    <property type="entry name" value="G3P_DH_NAD-dep_C"/>
</dbReference>
<dbReference type="Gene3D" id="3.40.50.720">
    <property type="entry name" value="NAD(P)-binding Rossmann-like Domain"/>
    <property type="match status" value="1"/>
</dbReference>
<feature type="binding site" evidence="10">
    <location>
        <position position="184"/>
    </location>
    <ligand>
        <name>sn-glycerol 3-phosphate</name>
        <dbReference type="ChEBI" id="CHEBI:57597"/>
    </ligand>
</feature>
<organism evidence="18 19">
    <name type="scientific">Sphingomonas gilva</name>
    <dbReference type="NCBI Taxonomy" id="2305907"/>
    <lineage>
        <taxon>Bacteria</taxon>
        <taxon>Pseudomonadati</taxon>
        <taxon>Pseudomonadota</taxon>
        <taxon>Alphaproteobacteria</taxon>
        <taxon>Sphingomonadales</taxon>
        <taxon>Sphingomonadaceae</taxon>
        <taxon>Sphingomonas</taxon>
    </lineage>
</organism>
<feature type="binding site" evidence="10">
    <location>
        <position position="248"/>
    </location>
    <ligand>
        <name>NADPH</name>
        <dbReference type="ChEBI" id="CHEBI:57783"/>
    </ligand>
</feature>
<comment type="catalytic activity">
    <reaction evidence="10 15">
        <text>sn-glycerol 3-phosphate + NADP(+) = dihydroxyacetone phosphate + NADPH + H(+)</text>
        <dbReference type="Rhea" id="RHEA:11096"/>
        <dbReference type="ChEBI" id="CHEBI:15378"/>
        <dbReference type="ChEBI" id="CHEBI:57597"/>
        <dbReference type="ChEBI" id="CHEBI:57642"/>
        <dbReference type="ChEBI" id="CHEBI:57783"/>
        <dbReference type="ChEBI" id="CHEBI:58349"/>
        <dbReference type="EC" id="1.1.1.94"/>
    </reaction>
</comment>
<feature type="binding site" evidence="13">
    <location>
        <begin position="7"/>
        <end position="12"/>
    </location>
    <ligand>
        <name>NAD(+)</name>
        <dbReference type="ChEBI" id="CHEBI:57540"/>
    </ligand>
</feature>
<dbReference type="PANTHER" id="PTHR11728:SF1">
    <property type="entry name" value="GLYCEROL-3-PHOSPHATE DEHYDROGENASE [NAD(+)] 2, CHLOROPLASTIC"/>
    <property type="match status" value="1"/>
</dbReference>
<evidence type="ECO:0000256" key="9">
    <source>
        <dbReference type="ARBA" id="ARBA00023264"/>
    </source>
</evidence>
<feature type="binding site" evidence="10">
    <location>
        <position position="101"/>
    </location>
    <ligand>
        <name>sn-glycerol 3-phosphate</name>
        <dbReference type="ChEBI" id="CHEBI:57597"/>
    </ligand>
</feature>
<evidence type="ECO:0000256" key="4">
    <source>
        <dbReference type="ARBA" id="ARBA00022857"/>
    </source>
</evidence>
<feature type="binding site" evidence="10">
    <location>
        <position position="237"/>
    </location>
    <ligand>
        <name>sn-glycerol 3-phosphate</name>
        <dbReference type="ChEBI" id="CHEBI:57597"/>
    </ligand>
</feature>
<feature type="binding site" evidence="12">
    <location>
        <begin position="248"/>
        <end position="249"/>
    </location>
    <ligand>
        <name>substrate</name>
    </ligand>
</feature>
<sequence length="325" mass="32774">MRIGVIGGGAWGTALAQVAASGGEPVLLWAREAEVVDTINIFHENRLFLPGAKLSPAIRATGDLADLIGMDALLVVAPAQHVRAVLGDIAVGETPLVLCAKGIEAGTGRLVGEVAAEAHPGAPIAVLSGPTFAHEVAKGLPTAVTLACADEALRDRLAARLAGPAFRTYASHDVIGAEIGGAVKNVLAIACGVVEGAGLGLNARAALIARGFAEMTRFGVARGGQAETLAGLSGLGDLVLTCSSTSSRNFSLGVGLGQGRAAAELLADRRTVAEGAFTAPVLQAEAAKARVEMPVTDAVCALLEGAPVGEVVRELLARPLRAETV</sequence>
<dbReference type="FunFam" id="3.40.50.720:FF:000019">
    <property type="entry name" value="Glycerol-3-phosphate dehydrogenase [NAD(P)+]"/>
    <property type="match status" value="1"/>
</dbReference>
<accession>A0A396RRN1</accession>
<comment type="similarity">
    <text evidence="1 10 14">Belongs to the NAD-dependent glycerol-3-phosphate dehydrogenase family.</text>
</comment>